<name>A0ACB5TU10_AMBMO</name>
<comment type="caution">
    <text evidence="1">The sequence shown here is derived from an EMBL/GenBank/DDBJ whole genome shotgun (WGS) entry which is preliminary data.</text>
</comment>
<accession>A0ACB5TU10</accession>
<sequence length="158" mass="18693">MKALKDAARQEDGTREIGWCYLIGTHYLPEREFEIKGKKTYQRMFAYINYQNKKDKPGCPQRTTSTSAELITEAEFKYDKKLDLKLKEKKASYLNASFTKLNSWDLPRFRRWIGKFPIITSFKSIKLQSETGDHQPLINFYCDRLKYILNTLREISSD</sequence>
<protein>
    <submittedName>
        <fullName evidence="1">Unnamed protein product</fullName>
    </submittedName>
</protein>
<dbReference type="EMBL" id="BSXS01009154">
    <property type="protein sequence ID" value="GME94769.1"/>
    <property type="molecule type" value="Genomic_DNA"/>
</dbReference>
<reference evidence="1" key="1">
    <citation type="submission" date="2023-04" db="EMBL/GenBank/DDBJ databases">
        <title>Ambrosiozyma monospora NBRC 10751.</title>
        <authorList>
            <person name="Ichikawa N."/>
            <person name="Sato H."/>
            <person name="Tonouchi N."/>
        </authorList>
    </citation>
    <scope>NUCLEOTIDE SEQUENCE</scope>
    <source>
        <strain evidence="1">NBRC 10751</strain>
    </source>
</reference>
<proteinExistence type="predicted"/>
<dbReference type="Proteomes" id="UP001165064">
    <property type="component" value="Unassembled WGS sequence"/>
</dbReference>
<evidence type="ECO:0000313" key="1">
    <source>
        <dbReference type="EMBL" id="GME94769.1"/>
    </source>
</evidence>
<keyword evidence="2" id="KW-1185">Reference proteome</keyword>
<gene>
    <name evidence="1" type="ORF">Amon02_000964700</name>
</gene>
<evidence type="ECO:0000313" key="2">
    <source>
        <dbReference type="Proteomes" id="UP001165064"/>
    </source>
</evidence>
<organism evidence="1 2">
    <name type="scientific">Ambrosiozyma monospora</name>
    <name type="common">Yeast</name>
    <name type="synonym">Endomycopsis monosporus</name>
    <dbReference type="NCBI Taxonomy" id="43982"/>
    <lineage>
        <taxon>Eukaryota</taxon>
        <taxon>Fungi</taxon>
        <taxon>Dikarya</taxon>
        <taxon>Ascomycota</taxon>
        <taxon>Saccharomycotina</taxon>
        <taxon>Pichiomycetes</taxon>
        <taxon>Pichiales</taxon>
        <taxon>Pichiaceae</taxon>
        <taxon>Ambrosiozyma</taxon>
    </lineage>
</organism>